<evidence type="ECO:0000313" key="1">
    <source>
        <dbReference type="EMBL" id="PKC52694.1"/>
    </source>
</evidence>
<dbReference type="EMBL" id="LLXH01005307">
    <property type="protein sequence ID" value="PKC52694.1"/>
    <property type="molecule type" value="Genomic_DNA"/>
</dbReference>
<gene>
    <name evidence="1" type="ORF">RhiirA1_480916</name>
</gene>
<accession>A0A2N0QNR4</accession>
<dbReference type="Proteomes" id="UP000232688">
    <property type="component" value="Unassembled WGS sequence"/>
</dbReference>
<proteinExistence type="predicted"/>
<protein>
    <submittedName>
        <fullName evidence="1">Uncharacterized protein</fullName>
    </submittedName>
</protein>
<dbReference type="VEuPathDB" id="FungiDB:RhiirA1_480916"/>
<reference evidence="1 2" key="1">
    <citation type="submission" date="2017-10" db="EMBL/GenBank/DDBJ databases">
        <title>Extensive intraspecific genome diversity in a model arbuscular mycorrhizal fungus.</title>
        <authorList>
            <person name="Chen E.C.H."/>
            <person name="Morin E."/>
            <person name="Baudet D."/>
            <person name="Noel J."/>
            <person name="Ndikumana S."/>
            <person name="Charron P."/>
            <person name="St-Onge C."/>
            <person name="Giorgi J."/>
            <person name="Grigoriev I.V."/>
            <person name="Roux C."/>
            <person name="Martin F.M."/>
            <person name="Corradi N."/>
        </authorList>
    </citation>
    <scope>NUCLEOTIDE SEQUENCE [LARGE SCALE GENOMIC DNA]</scope>
    <source>
        <strain evidence="1 2">A1</strain>
    </source>
</reference>
<evidence type="ECO:0000313" key="2">
    <source>
        <dbReference type="Proteomes" id="UP000232688"/>
    </source>
</evidence>
<comment type="caution">
    <text evidence="1">The sequence shown here is derived from an EMBL/GenBank/DDBJ whole genome shotgun (WGS) entry which is preliminary data.</text>
</comment>
<reference evidence="1 2" key="2">
    <citation type="submission" date="2017-10" db="EMBL/GenBank/DDBJ databases">
        <title>Genome analyses suggest a sexual origin of heterokaryosis in a supposedly ancient asexual fungus.</title>
        <authorList>
            <person name="Corradi N."/>
            <person name="Sedzielewska K."/>
            <person name="Noel J."/>
            <person name="Charron P."/>
            <person name="Farinelli L."/>
            <person name="Marton T."/>
            <person name="Kruger M."/>
            <person name="Pelin A."/>
            <person name="Brachmann A."/>
            <person name="Corradi N."/>
        </authorList>
    </citation>
    <scope>NUCLEOTIDE SEQUENCE [LARGE SCALE GENOMIC DNA]</scope>
    <source>
        <strain evidence="1 2">A1</strain>
    </source>
</reference>
<dbReference type="AlphaFoldDB" id="A0A2N0QNR4"/>
<feature type="non-terminal residue" evidence="1">
    <location>
        <position position="1"/>
    </location>
</feature>
<sequence>WQIYGVDKVENLRGVEIIPVIANIRKVVPIIIELNTGGNLQAVFGRTRKVLPGGLLIAMHMIPITKDGSSIDFQNPQYCGFWK</sequence>
<name>A0A2N0QNR4_9GLOM</name>
<organism evidence="1 2">
    <name type="scientific">Rhizophagus irregularis</name>
    <dbReference type="NCBI Taxonomy" id="588596"/>
    <lineage>
        <taxon>Eukaryota</taxon>
        <taxon>Fungi</taxon>
        <taxon>Fungi incertae sedis</taxon>
        <taxon>Mucoromycota</taxon>
        <taxon>Glomeromycotina</taxon>
        <taxon>Glomeromycetes</taxon>
        <taxon>Glomerales</taxon>
        <taxon>Glomeraceae</taxon>
        <taxon>Rhizophagus</taxon>
    </lineage>
</organism>